<protein>
    <submittedName>
        <fullName evidence="2">Unannotated protein</fullName>
    </submittedName>
</protein>
<gene>
    <name evidence="2" type="ORF">UFOPK2310_00667</name>
</gene>
<feature type="region of interest" description="Disordered" evidence="1">
    <location>
        <begin position="46"/>
        <end position="65"/>
    </location>
</feature>
<feature type="compositionally biased region" description="Polar residues" evidence="1">
    <location>
        <begin position="46"/>
        <end position="62"/>
    </location>
</feature>
<evidence type="ECO:0000256" key="1">
    <source>
        <dbReference type="SAM" id="MobiDB-lite"/>
    </source>
</evidence>
<sequence length="314" mass="33565">MICRAVSALALLTLVATITATASSAATSPPFEGTIWIGPNIITPASPSDLLSTDPTGRGSRTTYDRRSGWVTQDSYLFIARFTGSKPAEIIVNPEFGSQDAAATQAGFFARILGQLPRGCRTQVDALWIHSGNESLGGGNRSILIHSNFANGDRAFLEEGLLHECAHTSLDWDWGGTVERAKWAAQVARDPGFISMYAADNPKSEDVAETFVPYLAWKLGAASGYTAAQLEAISQQIPNRLNYLDSLALDLAPLIAAEPSTTPSAASGGVEQSTARKIRPGSACKKAFIGHTFTTVKFGTLTCRQGSNAIRWRR</sequence>
<evidence type="ECO:0000313" key="2">
    <source>
        <dbReference type="EMBL" id="CAB4672017.1"/>
    </source>
</evidence>
<organism evidence="2">
    <name type="scientific">freshwater metagenome</name>
    <dbReference type="NCBI Taxonomy" id="449393"/>
    <lineage>
        <taxon>unclassified sequences</taxon>
        <taxon>metagenomes</taxon>
        <taxon>ecological metagenomes</taxon>
    </lineage>
</organism>
<proteinExistence type="predicted"/>
<dbReference type="AlphaFoldDB" id="A0A6J6MCT7"/>
<dbReference type="EMBL" id="CAEZWW010000064">
    <property type="protein sequence ID" value="CAB4672017.1"/>
    <property type="molecule type" value="Genomic_DNA"/>
</dbReference>
<accession>A0A6J6MCT7</accession>
<name>A0A6J6MCT7_9ZZZZ</name>
<reference evidence="2" key="1">
    <citation type="submission" date="2020-05" db="EMBL/GenBank/DDBJ databases">
        <authorList>
            <person name="Chiriac C."/>
            <person name="Salcher M."/>
            <person name="Ghai R."/>
            <person name="Kavagutti S V."/>
        </authorList>
    </citation>
    <scope>NUCLEOTIDE SEQUENCE</scope>
</reference>